<evidence type="ECO:0000256" key="2">
    <source>
        <dbReference type="ARBA" id="ARBA00023315"/>
    </source>
</evidence>
<dbReference type="PANTHER" id="PTHR43356">
    <property type="entry name" value="PHOSPHATE ACETYLTRANSFERASE"/>
    <property type="match status" value="1"/>
</dbReference>
<dbReference type="SUPFAM" id="SSF53659">
    <property type="entry name" value="Isocitrate/Isopropylmalate dehydrogenase-like"/>
    <property type="match status" value="1"/>
</dbReference>
<accession>A0A450THC1</accession>
<dbReference type="Gene3D" id="3.40.50.10750">
    <property type="entry name" value="Isocitrate/Isopropylmalate dehydrogenase-like"/>
    <property type="match status" value="1"/>
</dbReference>
<dbReference type="InterPro" id="IPR002505">
    <property type="entry name" value="PTA_PTB"/>
</dbReference>
<feature type="domain" description="Phosphate acetyl/butaryl transferase" evidence="3">
    <location>
        <begin position="12"/>
        <end position="58"/>
    </location>
</feature>
<organism evidence="4">
    <name type="scientific">Candidatus Kentrum sp. FW</name>
    <dbReference type="NCBI Taxonomy" id="2126338"/>
    <lineage>
        <taxon>Bacteria</taxon>
        <taxon>Pseudomonadati</taxon>
        <taxon>Pseudomonadota</taxon>
        <taxon>Gammaproteobacteria</taxon>
        <taxon>Candidatus Kentrum</taxon>
    </lineage>
</organism>
<dbReference type="InterPro" id="IPR042112">
    <property type="entry name" value="P_AcTrfase_dom2"/>
</dbReference>
<evidence type="ECO:0000313" key="4">
    <source>
        <dbReference type="EMBL" id="VFJ66583.1"/>
    </source>
</evidence>
<evidence type="ECO:0000259" key="3">
    <source>
        <dbReference type="Pfam" id="PF01515"/>
    </source>
</evidence>
<dbReference type="AlphaFoldDB" id="A0A450THC1"/>
<keyword evidence="2" id="KW-0012">Acyltransferase</keyword>
<reference evidence="4" key="1">
    <citation type="submission" date="2019-02" db="EMBL/GenBank/DDBJ databases">
        <authorList>
            <person name="Gruber-Vodicka R. H."/>
            <person name="Seah K. B. B."/>
        </authorList>
    </citation>
    <scope>NUCLEOTIDE SEQUENCE</scope>
    <source>
        <strain evidence="4">BECK_BZ131</strain>
    </source>
</reference>
<evidence type="ECO:0000256" key="1">
    <source>
        <dbReference type="ARBA" id="ARBA00022679"/>
    </source>
</evidence>
<gene>
    <name evidence="4" type="ORF">BECKFW1821C_GA0114237_101024</name>
</gene>
<dbReference type="Pfam" id="PF01515">
    <property type="entry name" value="PTA_PTB"/>
    <property type="match status" value="1"/>
</dbReference>
<sequence length="60" mass="6533">MTPPSIPRSTGQRRPIAEVADKAMVFIFPDLNAGNNTYKAIQRPISATAIGPILRGLKNR</sequence>
<protein>
    <submittedName>
        <fullName evidence="4">Phosphate acetyltransferase</fullName>
    </submittedName>
</protein>
<dbReference type="InterPro" id="IPR050500">
    <property type="entry name" value="Phos_Acetyltrans/Butyryltrans"/>
</dbReference>
<proteinExistence type="predicted"/>
<dbReference type="GO" id="GO:0016746">
    <property type="term" value="F:acyltransferase activity"/>
    <property type="evidence" value="ECO:0007669"/>
    <property type="project" value="UniProtKB-KW"/>
</dbReference>
<dbReference type="EMBL" id="CAADFE010000010">
    <property type="protein sequence ID" value="VFJ66583.1"/>
    <property type="molecule type" value="Genomic_DNA"/>
</dbReference>
<dbReference type="PANTHER" id="PTHR43356:SF3">
    <property type="entry name" value="PHOSPHATE ACETYLTRANSFERASE"/>
    <property type="match status" value="1"/>
</dbReference>
<name>A0A450THC1_9GAMM</name>
<keyword evidence="1 4" id="KW-0808">Transferase</keyword>